<feature type="compositionally biased region" description="Basic and acidic residues" evidence="1">
    <location>
        <begin position="1"/>
        <end position="17"/>
    </location>
</feature>
<name>A0A3E2H1T6_SCYLI</name>
<evidence type="ECO:0000313" key="2">
    <source>
        <dbReference type="EMBL" id="RFU27359.1"/>
    </source>
</evidence>
<feature type="non-terminal residue" evidence="2">
    <location>
        <position position="1"/>
    </location>
</feature>
<dbReference type="PANTHER" id="PTHR38696">
    <property type="entry name" value="MEDIATOR OF RNA POLYMERASE II TRANSCRIPTION SUBUNIT 13"/>
    <property type="match status" value="1"/>
</dbReference>
<sequence>MGVPESSKKLEKPEKGAEIPSSSSAPPYTPFRTSFASISLHRSDCLRLLQFPQEDIAGLRNVIKTSWYRGIQAEQMYAMSHEFKLSGNPWSGQGRDSIPARIMMRSVFAYLYSVGWILHGSTDVSQKQFDKDTLLFRKQQSPPPPADWISISFSELDRLRLIGADATLIAAFKTMLTSMNLFQDEAWKDKAKNAFEFKIRGFPWLATGEETMRTRLLVLKMLETLEENGWSLYASIDQNEGSDSSSEADSWFCVRENGWVQGNAVFHR</sequence>
<dbReference type="AlphaFoldDB" id="A0A3E2H1T6"/>
<dbReference type="STRING" id="5539.A0A3E2H1T6"/>
<accession>A0A3E2H1T6</accession>
<proteinExistence type="predicted"/>
<protein>
    <submittedName>
        <fullName evidence="2">Uncharacterized protein</fullName>
    </submittedName>
</protein>
<comment type="caution">
    <text evidence="2">The sequence shown here is derived from an EMBL/GenBank/DDBJ whole genome shotgun (WGS) entry which is preliminary data.</text>
</comment>
<reference evidence="2 3" key="1">
    <citation type="submission" date="2018-05" db="EMBL/GenBank/DDBJ databases">
        <title>Draft genome sequence of Scytalidium lignicola DSM 105466, a ubiquitous saprotrophic fungus.</title>
        <authorList>
            <person name="Buettner E."/>
            <person name="Gebauer A.M."/>
            <person name="Hofrichter M."/>
            <person name="Liers C."/>
            <person name="Kellner H."/>
        </authorList>
    </citation>
    <scope>NUCLEOTIDE SEQUENCE [LARGE SCALE GENOMIC DNA]</scope>
    <source>
        <strain evidence="2 3">DSM 105466</strain>
    </source>
</reference>
<feature type="region of interest" description="Disordered" evidence="1">
    <location>
        <begin position="1"/>
        <end position="28"/>
    </location>
</feature>
<dbReference type="Proteomes" id="UP000258309">
    <property type="component" value="Unassembled WGS sequence"/>
</dbReference>
<organism evidence="2 3">
    <name type="scientific">Scytalidium lignicola</name>
    <name type="common">Hyphomycete</name>
    <dbReference type="NCBI Taxonomy" id="5539"/>
    <lineage>
        <taxon>Eukaryota</taxon>
        <taxon>Fungi</taxon>
        <taxon>Dikarya</taxon>
        <taxon>Ascomycota</taxon>
        <taxon>Pezizomycotina</taxon>
        <taxon>Leotiomycetes</taxon>
        <taxon>Leotiomycetes incertae sedis</taxon>
        <taxon>Scytalidium</taxon>
    </lineage>
</organism>
<evidence type="ECO:0000256" key="1">
    <source>
        <dbReference type="SAM" id="MobiDB-lite"/>
    </source>
</evidence>
<dbReference type="EMBL" id="NCSJ02000210">
    <property type="protein sequence ID" value="RFU27359.1"/>
    <property type="molecule type" value="Genomic_DNA"/>
</dbReference>
<dbReference type="PANTHER" id="PTHR38696:SF1">
    <property type="entry name" value="MEDIATOR OF RNA POLYMERASE II TRANSCRIPTION SUBUNIT 13"/>
    <property type="match status" value="1"/>
</dbReference>
<dbReference type="OMA" id="FTIYATI"/>
<keyword evidence="3" id="KW-1185">Reference proteome</keyword>
<dbReference type="OrthoDB" id="58379at2759"/>
<gene>
    <name evidence="2" type="ORF">B7463_g8987</name>
</gene>
<feature type="non-terminal residue" evidence="2">
    <location>
        <position position="268"/>
    </location>
</feature>
<evidence type="ECO:0000313" key="3">
    <source>
        <dbReference type="Proteomes" id="UP000258309"/>
    </source>
</evidence>